<dbReference type="InterPro" id="IPR027806">
    <property type="entry name" value="HARBI1_dom"/>
</dbReference>
<dbReference type="HOGENOM" id="CLU_1519326_0_0_1"/>
<dbReference type="AlphaFoldDB" id="K1R5U3"/>
<evidence type="ECO:0000256" key="2">
    <source>
        <dbReference type="ARBA" id="ARBA00022723"/>
    </source>
</evidence>
<protein>
    <submittedName>
        <fullName evidence="3">Uncharacterized protein</fullName>
    </submittedName>
</protein>
<gene>
    <name evidence="3" type="ORF">CGI_10016550</name>
</gene>
<sequence>MPVFLPKSCKQHSTSDANSSRLVTKIRWIVEAANGRLKKWRCLDNVVCNSHIPSIGDYVRIVGSLINKYRPPIKSDDPNGLGNGFQMLMMAKKNENVLKNLCDTEPHYKYRANSKSWKRIDAHDAAVNFPTLSEEYVRQLTFGTYQIRQANSYIREHVDETGQYAIDVSQMKSDPIH</sequence>
<dbReference type="GO" id="GO:0046872">
    <property type="term" value="F:metal ion binding"/>
    <property type="evidence" value="ECO:0007669"/>
    <property type="project" value="UniProtKB-KW"/>
</dbReference>
<name>K1R5U3_MAGGI</name>
<reference evidence="3" key="1">
    <citation type="journal article" date="2012" name="Nature">
        <title>The oyster genome reveals stress adaptation and complexity of shell formation.</title>
        <authorList>
            <person name="Zhang G."/>
            <person name="Fang X."/>
            <person name="Guo X."/>
            <person name="Li L."/>
            <person name="Luo R."/>
            <person name="Xu F."/>
            <person name="Yang P."/>
            <person name="Zhang L."/>
            <person name="Wang X."/>
            <person name="Qi H."/>
            <person name="Xiong Z."/>
            <person name="Que H."/>
            <person name="Xie Y."/>
            <person name="Holland P.W."/>
            <person name="Paps J."/>
            <person name="Zhu Y."/>
            <person name="Wu F."/>
            <person name="Chen Y."/>
            <person name="Wang J."/>
            <person name="Peng C."/>
            <person name="Meng J."/>
            <person name="Yang L."/>
            <person name="Liu J."/>
            <person name="Wen B."/>
            <person name="Zhang N."/>
            <person name="Huang Z."/>
            <person name="Zhu Q."/>
            <person name="Feng Y."/>
            <person name="Mount A."/>
            <person name="Hedgecock D."/>
            <person name="Xu Z."/>
            <person name="Liu Y."/>
            <person name="Domazet-Loso T."/>
            <person name="Du Y."/>
            <person name="Sun X."/>
            <person name="Zhang S."/>
            <person name="Liu B."/>
            <person name="Cheng P."/>
            <person name="Jiang X."/>
            <person name="Li J."/>
            <person name="Fan D."/>
            <person name="Wang W."/>
            <person name="Fu W."/>
            <person name="Wang T."/>
            <person name="Wang B."/>
            <person name="Zhang J."/>
            <person name="Peng Z."/>
            <person name="Li Y."/>
            <person name="Li N."/>
            <person name="Wang J."/>
            <person name="Chen M."/>
            <person name="He Y."/>
            <person name="Tan F."/>
            <person name="Song X."/>
            <person name="Zheng Q."/>
            <person name="Huang R."/>
            <person name="Yang H."/>
            <person name="Du X."/>
            <person name="Chen L."/>
            <person name="Yang M."/>
            <person name="Gaffney P.M."/>
            <person name="Wang S."/>
            <person name="Luo L."/>
            <person name="She Z."/>
            <person name="Ming Y."/>
            <person name="Huang W."/>
            <person name="Zhang S."/>
            <person name="Huang B."/>
            <person name="Zhang Y."/>
            <person name="Qu T."/>
            <person name="Ni P."/>
            <person name="Miao G."/>
            <person name="Wang J."/>
            <person name="Wang Q."/>
            <person name="Steinberg C.E."/>
            <person name="Wang H."/>
            <person name="Li N."/>
            <person name="Qian L."/>
            <person name="Zhang G."/>
            <person name="Li Y."/>
            <person name="Yang H."/>
            <person name="Liu X."/>
            <person name="Wang J."/>
            <person name="Yin Y."/>
            <person name="Wang J."/>
        </authorList>
    </citation>
    <scope>NUCLEOTIDE SEQUENCE [LARGE SCALE GENOMIC DNA]</scope>
    <source>
        <strain evidence="3">05x7-T-G4-1.051#20</strain>
    </source>
</reference>
<dbReference type="EMBL" id="JH817267">
    <property type="protein sequence ID" value="EKC38914.1"/>
    <property type="molecule type" value="Genomic_DNA"/>
</dbReference>
<organism evidence="3">
    <name type="scientific">Magallana gigas</name>
    <name type="common">Pacific oyster</name>
    <name type="synonym">Crassostrea gigas</name>
    <dbReference type="NCBI Taxonomy" id="29159"/>
    <lineage>
        <taxon>Eukaryota</taxon>
        <taxon>Metazoa</taxon>
        <taxon>Spiralia</taxon>
        <taxon>Lophotrochozoa</taxon>
        <taxon>Mollusca</taxon>
        <taxon>Bivalvia</taxon>
        <taxon>Autobranchia</taxon>
        <taxon>Pteriomorphia</taxon>
        <taxon>Ostreida</taxon>
        <taxon>Ostreoidea</taxon>
        <taxon>Ostreidae</taxon>
        <taxon>Magallana</taxon>
    </lineage>
</organism>
<comment type="cofactor">
    <cofactor evidence="1">
        <name>a divalent metal cation</name>
        <dbReference type="ChEBI" id="CHEBI:60240"/>
    </cofactor>
</comment>
<accession>K1R5U3</accession>
<keyword evidence="2" id="KW-0479">Metal-binding</keyword>
<dbReference type="Pfam" id="PF13359">
    <property type="entry name" value="DDE_Tnp_4"/>
    <property type="match status" value="1"/>
</dbReference>
<proteinExistence type="predicted"/>
<evidence type="ECO:0000313" key="3">
    <source>
        <dbReference type="EMBL" id="EKC38914.1"/>
    </source>
</evidence>
<dbReference type="InParanoid" id="K1R5U3"/>
<evidence type="ECO:0000256" key="1">
    <source>
        <dbReference type="ARBA" id="ARBA00001968"/>
    </source>
</evidence>